<dbReference type="Proteomes" id="UP001153332">
    <property type="component" value="Unassembled WGS sequence"/>
</dbReference>
<protein>
    <submittedName>
        <fullName evidence="1">Uncharacterized protein</fullName>
    </submittedName>
</protein>
<gene>
    <name evidence="1" type="ORF">O1611_g6579</name>
</gene>
<accession>A0ACC2JI74</accession>
<dbReference type="EMBL" id="JAPUUL010001575">
    <property type="protein sequence ID" value="KAJ8127059.1"/>
    <property type="molecule type" value="Genomic_DNA"/>
</dbReference>
<name>A0ACC2JI74_9PEZI</name>
<reference evidence="1" key="1">
    <citation type="submission" date="2022-12" db="EMBL/GenBank/DDBJ databases">
        <title>Genome Sequence of Lasiodiplodia mahajangana.</title>
        <authorList>
            <person name="Buettner E."/>
        </authorList>
    </citation>
    <scope>NUCLEOTIDE SEQUENCE</scope>
    <source>
        <strain evidence="1">VT137</strain>
    </source>
</reference>
<evidence type="ECO:0000313" key="2">
    <source>
        <dbReference type="Proteomes" id="UP001153332"/>
    </source>
</evidence>
<keyword evidence="2" id="KW-1185">Reference proteome</keyword>
<evidence type="ECO:0000313" key="1">
    <source>
        <dbReference type="EMBL" id="KAJ8127059.1"/>
    </source>
</evidence>
<sequence>MPSKTDNTPALDKKRRAVFYQYLESAQSREAHVGGPWDHVGQRVHGEGRPTIARTRETFHIVVLKDRKGFHKSHVVIGGKKAESVVENTQINHGVNEPTIQQVVNEHKRYHGIDVRSPTPSDDDEEENK</sequence>
<organism evidence="1 2">
    <name type="scientific">Lasiodiplodia mahajangana</name>
    <dbReference type="NCBI Taxonomy" id="1108764"/>
    <lineage>
        <taxon>Eukaryota</taxon>
        <taxon>Fungi</taxon>
        <taxon>Dikarya</taxon>
        <taxon>Ascomycota</taxon>
        <taxon>Pezizomycotina</taxon>
        <taxon>Dothideomycetes</taxon>
        <taxon>Dothideomycetes incertae sedis</taxon>
        <taxon>Botryosphaeriales</taxon>
        <taxon>Botryosphaeriaceae</taxon>
        <taxon>Lasiodiplodia</taxon>
    </lineage>
</organism>
<comment type="caution">
    <text evidence="1">The sequence shown here is derived from an EMBL/GenBank/DDBJ whole genome shotgun (WGS) entry which is preliminary data.</text>
</comment>
<proteinExistence type="predicted"/>